<dbReference type="Pfam" id="PF04547">
    <property type="entry name" value="Anoctamin"/>
    <property type="match status" value="1"/>
</dbReference>
<keyword evidence="11" id="KW-1185">Reference proteome</keyword>
<sequence>MIDNSVNEVLLQQKDSTSQQNINSTYLCDGKSLVDYVMVYKITNDEKLTRGRKNFEFNLRARGLKLEIRKSEEDPDLCFTLVHAPFNILLRQAEILYLRMPVRKNDLILSEKDQGIVNYFLQYLKFMKLDKNIKHRLHEDMYFKETFRQSRLVHFINHDKPDIFFSKSDRSRMVYDLLIRTHYKCNDQVEVGVQRLLEGGGYLSVFPPHEKLIKNPCYPIPIDDASDRQILYDNWASFTKFYKHQPLDLIKEYFGTKIGIYFAWLGYFTKLLFWPALIGPLFMIYGIVTAKNDIPSNDICYESSNISSTYICPPCDTYCDYTQLKDSCLYGKITYIVDNFSTAIFAFIMSIWATLFLEGWKRYNARVSYKWGIYNEGIEHETIRPDFQYKVKNKRVNPITKELEPFMPTSLKLFKLFFSGVSFLFIVALALAFILGILVYRMILMSTFHSYEKTDFRHKYGMWIIYVTTAIMNLLFIIIMNLVYHKVAYRLTIWECPRTDSGFDNSYTLKVFLFEFVNNYSSLFYIAFVKGRFSGVPGNIDREFRISINGYRVENCDVTGCMAELMIQLFVIMCGSQLSYSLIELITPYICININKYKKFMDSTHKNFHKKVSDKDNIPQYEQDYGLYQVDNLFLFDEYLEMIIQYGFVTLFVAAFPLAPLFAFLSNIFEIRSDGRKLISMYQKPTPFHSSNIGMWQVILEYLSSIAVTINGLVIAFTTDVIPKSYYYYTRGSLEGYMEYSLSYADTSKWDKVTIYTNVSMCRFKDFRKPPCSLNITDTNGDCDNHYGFSYEFWKILAFKIIFVFIFERIVSSIQSFTSYIIPDVPESITMLQQRQRYLRRRSILETWAKENKDAFNVSIEIDDDTDNNSTTTLDRYNNRKMSEGDDNDYNIPNNFDKKISTCSKIETLIK</sequence>
<evidence type="ECO:0000256" key="6">
    <source>
        <dbReference type="ARBA" id="ARBA00023136"/>
    </source>
</evidence>
<dbReference type="Proteomes" id="UP000046392">
    <property type="component" value="Unplaced"/>
</dbReference>
<keyword evidence="5 8" id="KW-1133">Transmembrane helix</keyword>
<dbReference type="AlphaFoldDB" id="A0A0N5BJU5"/>
<dbReference type="Pfam" id="PF16178">
    <property type="entry name" value="Anoct_dimer"/>
    <property type="match status" value="1"/>
</dbReference>
<dbReference type="GO" id="GO:0046983">
    <property type="term" value="F:protein dimerization activity"/>
    <property type="evidence" value="ECO:0007669"/>
    <property type="project" value="InterPro"/>
</dbReference>
<reference evidence="12" key="1">
    <citation type="submission" date="2017-02" db="UniProtKB">
        <authorList>
            <consortium name="WormBaseParasite"/>
        </authorList>
    </citation>
    <scope>IDENTIFICATION</scope>
</reference>
<dbReference type="InterPro" id="IPR007632">
    <property type="entry name" value="Anoctamin"/>
</dbReference>
<name>A0A0N5BJU5_STREA</name>
<evidence type="ECO:0000256" key="1">
    <source>
        <dbReference type="ARBA" id="ARBA00004651"/>
    </source>
</evidence>
<keyword evidence="6 8" id="KW-0472">Membrane</keyword>
<dbReference type="InterPro" id="IPR032394">
    <property type="entry name" value="Anoct_dimer"/>
</dbReference>
<evidence type="ECO:0000313" key="11">
    <source>
        <dbReference type="Proteomes" id="UP000046392"/>
    </source>
</evidence>
<evidence type="ECO:0000259" key="9">
    <source>
        <dbReference type="Pfam" id="PF04547"/>
    </source>
</evidence>
<feature type="transmembrane region" description="Helical" evidence="8">
    <location>
        <begin position="340"/>
        <end position="360"/>
    </location>
</feature>
<feature type="transmembrane region" description="Helical" evidence="8">
    <location>
        <begin position="463"/>
        <end position="484"/>
    </location>
</feature>
<evidence type="ECO:0000256" key="2">
    <source>
        <dbReference type="ARBA" id="ARBA00009671"/>
    </source>
</evidence>
<evidence type="ECO:0000256" key="5">
    <source>
        <dbReference type="ARBA" id="ARBA00022989"/>
    </source>
</evidence>
<feature type="transmembrane region" description="Helical" evidence="8">
    <location>
        <begin position="569"/>
        <end position="590"/>
    </location>
</feature>
<dbReference type="PANTHER" id="PTHR12308">
    <property type="entry name" value="ANOCTAMIN"/>
    <property type="match status" value="1"/>
</dbReference>
<comment type="caution">
    <text evidence="8">Lacks conserved residue(s) required for the propagation of feature annotation.</text>
</comment>
<keyword evidence="7" id="KW-0325">Glycoprotein</keyword>
<evidence type="ECO:0000313" key="12">
    <source>
        <dbReference type="WBParaSite" id="SPAL_0000621400.1"/>
    </source>
</evidence>
<proteinExistence type="inferred from homology"/>
<dbReference type="WBParaSite" id="SPAL_0000621400.1">
    <property type="protein sequence ID" value="SPAL_0000621400.1"/>
    <property type="gene ID" value="SPAL_0000621400"/>
</dbReference>
<evidence type="ECO:0000256" key="4">
    <source>
        <dbReference type="ARBA" id="ARBA00022692"/>
    </source>
</evidence>
<evidence type="ECO:0000259" key="10">
    <source>
        <dbReference type="Pfam" id="PF16178"/>
    </source>
</evidence>
<organism evidence="11 12">
    <name type="scientific">Strongyloides papillosus</name>
    <name type="common">Intestinal threadworm</name>
    <dbReference type="NCBI Taxonomy" id="174720"/>
    <lineage>
        <taxon>Eukaryota</taxon>
        <taxon>Metazoa</taxon>
        <taxon>Ecdysozoa</taxon>
        <taxon>Nematoda</taxon>
        <taxon>Chromadorea</taxon>
        <taxon>Rhabditida</taxon>
        <taxon>Tylenchina</taxon>
        <taxon>Panagrolaimomorpha</taxon>
        <taxon>Strongyloidoidea</taxon>
        <taxon>Strongyloididae</taxon>
        <taxon>Strongyloides</taxon>
    </lineage>
</organism>
<feature type="transmembrane region" description="Helical" evidence="8">
    <location>
        <begin position="416"/>
        <end position="443"/>
    </location>
</feature>
<evidence type="ECO:0000256" key="7">
    <source>
        <dbReference type="ARBA" id="ARBA00023180"/>
    </source>
</evidence>
<protein>
    <recommendedName>
        <fullName evidence="8">Anoctamin</fullName>
    </recommendedName>
</protein>
<comment type="subcellular location">
    <subcellularLocation>
        <location evidence="1">Cell membrane</location>
        <topology evidence="1">Multi-pass membrane protein</topology>
    </subcellularLocation>
    <subcellularLocation>
        <location evidence="8">Membrane</location>
        <topology evidence="8">Multi-pass membrane protein</topology>
    </subcellularLocation>
</comment>
<dbReference type="GO" id="GO:0005886">
    <property type="term" value="C:plasma membrane"/>
    <property type="evidence" value="ECO:0007669"/>
    <property type="project" value="UniProtKB-SubCell"/>
</dbReference>
<feature type="transmembrane region" description="Helical" evidence="8">
    <location>
        <begin position="261"/>
        <end position="288"/>
    </location>
</feature>
<feature type="domain" description="Anoctamin transmembrane" evidence="9">
    <location>
        <begin position="250"/>
        <end position="835"/>
    </location>
</feature>
<accession>A0A0N5BJU5</accession>
<feature type="transmembrane region" description="Helical" evidence="8">
    <location>
        <begin position="643"/>
        <end position="669"/>
    </location>
</feature>
<dbReference type="PANTHER" id="PTHR12308:SF84">
    <property type="entry name" value="ANOCTAMIN"/>
    <property type="match status" value="1"/>
</dbReference>
<evidence type="ECO:0000256" key="3">
    <source>
        <dbReference type="ARBA" id="ARBA00022475"/>
    </source>
</evidence>
<evidence type="ECO:0000256" key="8">
    <source>
        <dbReference type="RuleBase" id="RU280814"/>
    </source>
</evidence>
<keyword evidence="4 8" id="KW-0812">Transmembrane</keyword>
<feature type="domain" description="Anoctamin dimerisation" evidence="10">
    <location>
        <begin position="26"/>
        <end position="247"/>
    </location>
</feature>
<comment type="similarity">
    <text evidence="2 8">Belongs to the anoctamin family.</text>
</comment>
<dbReference type="GO" id="GO:0005254">
    <property type="term" value="F:chloride channel activity"/>
    <property type="evidence" value="ECO:0007669"/>
    <property type="project" value="TreeGrafter"/>
</dbReference>
<dbReference type="InterPro" id="IPR049452">
    <property type="entry name" value="Anoctamin_TM"/>
</dbReference>
<keyword evidence="3" id="KW-1003">Cell membrane</keyword>